<evidence type="ECO:0000256" key="3">
    <source>
        <dbReference type="ARBA" id="ARBA00022553"/>
    </source>
</evidence>
<dbReference type="GO" id="GO:0003700">
    <property type="term" value="F:DNA-binding transcription factor activity"/>
    <property type="evidence" value="ECO:0007669"/>
    <property type="project" value="InterPro"/>
</dbReference>
<dbReference type="PANTHER" id="PTHR42713">
    <property type="entry name" value="HISTIDINE KINASE-RELATED"/>
    <property type="match status" value="1"/>
</dbReference>
<dbReference type="PROSITE" id="PS50110">
    <property type="entry name" value="RESPONSE_REGULATORY"/>
    <property type="match status" value="1"/>
</dbReference>
<dbReference type="InterPro" id="IPR001789">
    <property type="entry name" value="Sig_transdc_resp-reg_receiver"/>
</dbReference>
<dbReference type="InterPro" id="IPR018060">
    <property type="entry name" value="HTH_AraC"/>
</dbReference>
<evidence type="ECO:0000256" key="1">
    <source>
        <dbReference type="ARBA" id="ARBA00004496"/>
    </source>
</evidence>
<dbReference type="EMBL" id="JXKM01000001">
    <property type="protein sequence ID" value="OJG37534.1"/>
    <property type="molecule type" value="Genomic_DNA"/>
</dbReference>
<dbReference type="PANTHER" id="PTHR42713:SF3">
    <property type="entry name" value="TRANSCRIPTIONAL REGULATORY PROTEIN HPTR"/>
    <property type="match status" value="1"/>
</dbReference>
<keyword evidence="3 8" id="KW-0597">Phosphoprotein</keyword>
<dbReference type="Gene3D" id="3.40.50.2300">
    <property type="match status" value="1"/>
</dbReference>
<dbReference type="Pfam" id="PF12833">
    <property type="entry name" value="HTH_18"/>
    <property type="match status" value="1"/>
</dbReference>
<feature type="domain" description="HTH araC/xylS-type" evidence="9">
    <location>
        <begin position="440"/>
        <end position="539"/>
    </location>
</feature>
<sequence>MIYAKEFLGGIKMLNILLVDDEEEIREGMARRIPWQQLGFFKPITAENGIEALELAEKLRPDIIITDIQMPFMDGLEFIEQATKLLPASKFLVFSGYDHFEYAQKAVSLKVDKYLLKPFSADDLAKVLCEIKEKMQEEKAERLNTQRLQKRFEENISIFRDNFFISCLNGLNETERVLQQQRDFNLPEKISCRLVLFEFRGNYELTEASDRPFLSLAVKDIAIEQIRVFEKPLVFSYGENLVWLPISVTDEQITQITNEICATITSLGSLILAGISKRHLALIELKNAYIEAQSALDFSSHLDQRTTFAMIADDIPHHGSSISLNASDVEVRRLVNVLKYGDVEKISMCAKELFQQAQKQNLNRFEYTAFLSEWVGVLSRNCLLNETSEGETMIFRLSREMESKVGLPFEEGCRWFIDCCCQVSKILQKDIHQSSKGQIMQGLHYIAENFNDPDLTADSLSHYLHLNPAYFSVLFKKHTGKTFVSYLTEKRVKEAKELLENSDDKTYIIAEKVGYTESNYFSYVFKKATGHSPTRYRKLYTSEESL</sequence>
<evidence type="ECO:0000256" key="8">
    <source>
        <dbReference type="PROSITE-ProRule" id="PRU00169"/>
    </source>
</evidence>
<keyword evidence="7" id="KW-0804">Transcription</keyword>
<dbReference type="SUPFAM" id="SSF52172">
    <property type="entry name" value="CheY-like"/>
    <property type="match status" value="1"/>
</dbReference>
<comment type="subcellular location">
    <subcellularLocation>
        <location evidence="1">Cytoplasm</location>
    </subcellularLocation>
</comment>
<dbReference type="Pfam" id="PF00072">
    <property type="entry name" value="Response_reg"/>
    <property type="match status" value="1"/>
</dbReference>
<protein>
    <recommendedName>
        <fullName evidence="13">Stage 0 sporulation protein A homolog</fullName>
    </recommendedName>
</protein>
<evidence type="ECO:0000313" key="12">
    <source>
        <dbReference type="Proteomes" id="UP000183700"/>
    </source>
</evidence>
<dbReference type="SMART" id="SM00448">
    <property type="entry name" value="REC"/>
    <property type="match status" value="1"/>
</dbReference>
<name>A0A1L8T076_9ENTE</name>
<keyword evidence="2" id="KW-0963">Cytoplasm</keyword>
<dbReference type="OrthoDB" id="342399at2"/>
<dbReference type="GO" id="GO:0005737">
    <property type="term" value="C:cytoplasm"/>
    <property type="evidence" value="ECO:0007669"/>
    <property type="project" value="UniProtKB-SubCell"/>
</dbReference>
<feature type="modified residue" description="4-aspartylphosphate" evidence="8">
    <location>
        <position position="67"/>
    </location>
</feature>
<evidence type="ECO:0000256" key="6">
    <source>
        <dbReference type="ARBA" id="ARBA00023125"/>
    </source>
</evidence>
<dbReference type="AlphaFoldDB" id="A0A1L8T076"/>
<evidence type="ECO:0000259" key="9">
    <source>
        <dbReference type="PROSITE" id="PS01124"/>
    </source>
</evidence>
<reference evidence="11 12" key="1">
    <citation type="submission" date="2014-12" db="EMBL/GenBank/DDBJ databases">
        <title>Draft genome sequences of 29 type strains of Enterococci.</title>
        <authorList>
            <person name="Zhong Z."/>
            <person name="Sun Z."/>
            <person name="Liu W."/>
            <person name="Zhang W."/>
            <person name="Zhang H."/>
        </authorList>
    </citation>
    <scope>NUCLEOTIDE SEQUENCE [LARGE SCALE GENOMIC DNA]</scope>
    <source>
        <strain evidence="11 12">DSM 22802</strain>
    </source>
</reference>
<proteinExistence type="predicted"/>
<dbReference type="CDD" id="cd17536">
    <property type="entry name" value="REC_YesN-like"/>
    <property type="match status" value="1"/>
</dbReference>
<evidence type="ECO:0000313" key="11">
    <source>
        <dbReference type="EMBL" id="OJG37534.1"/>
    </source>
</evidence>
<dbReference type="InterPro" id="IPR051552">
    <property type="entry name" value="HptR"/>
</dbReference>
<evidence type="ECO:0000256" key="7">
    <source>
        <dbReference type="ARBA" id="ARBA00023163"/>
    </source>
</evidence>
<keyword evidence="12" id="KW-1185">Reference proteome</keyword>
<evidence type="ECO:0008006" key="13">
    <source>
        <dbReference type="Google" id="ProtNLM"/>
    </source>
</evidence>
<dbReference type="Proteomes" id="UP000183700">
    <property type="component" value="Unassembled WGS sequence"/>
</dbReference>
<dbReference type="Gene3D" id="1.10.10.60">
    <property type="entry name" value="Homeodomain-like"/>
    <property type="match status" value="2"/>
</dbReference>
<keyword evidence="4" id="KW-0902">Two-component regulatory system</keyword>
<organism evidence="11 12">
    <name type="scientific">Enterococcus devriesei</name>
    <dbReference type="NCBI Taxonomy" id="319970"/>
    <lineage>
        <taxon>Bacteria</taxon>
        <taxon>Bacillati</taxon>
        <taxon>Bacillota</taxon>
        <taxon>Bacilli</taxon>
        <taxon>Lactobacillales</taxon>
        <taxon>Enterococcaceae</taxon>
        <taxon>Enterococcus</taxon>
    </lineage>
</organism>
<dbReference type="STRING" id="319970.RV00_GL000491"/>
<keyword evidence="6" id="KW-0238">DNA-binding</keyword>
<dbReference type="GO" id="GO:0000160">
    <property type="term" value="P:phosphorelay signal transduction system"/>
    <property type="evidence" value="ECO:0007669"/>
    <property type="project" value="UniProtKB-KW"/>
</dbReference>
<comment type="caution">
    <text evidence="11">The sequence shown here is derived from an EMBL/GenBank/DDBJ whole genome shotgun (WGS) entry which is preliminary data.</text>
</comment>
<gene>
    <name evidence="11" type="ORF">RV00_GL000491</name>
</gene>
<dbReference type="GO" id="GO:0043565">
    <property type="term" value="F:sequence-specific DNA binding"/>
    <property type="evidence" value="ECO:0007669"/>
    <property type="project" value="InterPro"/>
</dbReference>
<feature type="domain" description="Response regulatory" evidence="10">
    <location>
        <begin position="15"/>
        <end position="132"/>
    </location>
</feature>
<accession>A0A1L8T076</accession>
<keyword evidence="5" id="KW-0805">Transcription regulation</keyword>
<dbReference type="SMART" id="SM00342">
    <property type="entry name" value="HTH_ARAC"/>
    <property type="match status" value="1"/>
</dbReference>
<evidence type="ECO:0000256" key="4">
    <source>
        <dbReference type="ARBA" id="ARBA00023012"/>
    </source>
</evidence>
<dbReference type="InterPro" id="IPR011006">
    <property type="entry name" value="CheY-like_superfamily"/>
</dbReference>
<evidence type="ECO:0000256" key="5">
    <source>
        <dbReference type="ARBA" id="ARBA00023015"/>
    </source>
</evidence>
<dbReference type="PROSITE" id="PS01124">
    <property type="entry name" value="HTH_ARAC_FAMILY_2"/>
    <property type="match status" value="1"/>
</dbReference>
<evidence type="ECO:0000256" key="2">
    <source>
        <dbReference type="ARBA" id="ARBA00022490"/>
    </source>
</evidence>
<dbReference type="SUPFAM" id="SSF46689">
    <property type="entry name" value="Homeodomain-like"/>
    <property type="match status" value="2"/>
</dbReference>
<dbReference type="InterPro" id="IPR009057">
    <property type="entry name" value="Homeodomain-like_sf"/>
</dbReference>
<evidence type="ECO:0000259" key="10">
    <source>
        <dbReference type="PROSITE" id="PS50110"/>
    </source>
</evidence>